<sequence length="111" mass="12731">MTSTTGYDAQLEDRSLGYLLYGLMSGFPLLLIPVLLSLLINLTQKQEELSPLLASHLRWQRQANMGLFLLLALGYWLPQLWLSLLVYLMALGWFCYRLLKGWLSLLDGLEI</sequence>
<keyword evidence="1" id="KW-1133">Transmembrane helix</keyword>
<evidence type="ECO:0008006" key="4">
    <source>
        <dbReference type="Google" id="ProtNLM"/>
    </source>
</evidence>
<organism evidence="2 3">
    <name type="scientific">Shewanella salipaludis</name>
    <dbReference type="NCBI Taxonomy" id="2723052"/>
    <lineage>
        <taxon>Bacteria</taxon>
        <taxon>Pseudomonadati</taxon>
        <taxon>Pseudomonadota</taxon>
        <taxon>Gammaproteobacteria</taxon>
        <taxon>Alteromonadales</taxon>
        <taxon>Shewanellaceae</taxon>
        <taxon>Shewanella</taxon>
    </lineage>
</organism>
<reference evidence="2" key="1">
    <citation type="submission" date="2020-04" db="EMBL/GenBank/DDBJ databases">
        <title>Description of Shewanella salipaludis sp. nov., isolated from a salt marsh.</title>
        <authorList>
            <person name="Park S."/>
            <person name="Yoon J.-H."/>
        </authorList>
    </citation>
    <scope>NUCLEOTIDE SEQUENCE</scope>
    <source>
        <strain evidence="2">SHSM-M6</strain>
    </source>
</reference>
<evidence type="ECO:0000313" key="3">
    <source>
        <dbReference type="Proteomes" id="UP000737113"/>
    </source>
</evidence>
<keyword evidence="1" id="KW-0472">Membrane</keyword>
<dbReference type="RefSeq" id="WP_169563458.1">
    <property type="nucleotide sequence ID" value="NZ_JAAXYH010000003.1"/>
</dbReference>
<proteinExistence type="predicted"/>
<dbReference type="AlphaFoldDB" id="A0A972G070"/>
<dbReference type="EMBL" id="JAAXYH010000003">
    <property type="protein sequence ID" value="NMH64769.1"/>
    <property type="molecule type" value="Genomic_DNA"/>
</dbReference>
<comment type="caution">
    <text evidence="2">The sequence shown here is derived from an EMBL/GenBank/DDBJ whole genome shotgun (WGS) entry which is preliminary data.</text>
</comment>
<feature type="transmembrane region" description="Helical" evidence="1">
    <location>
        <begin position="20"/>
        <end position="42"/>
    </location>
</feature>
<evidence type="ECO:0000313" key="2">
    <source>
        <dbReference type="EMBL" id="NMH64769.1"/>
    </source>
</evidence>
<keyword evidence="1" id="KW-0812">Transmembrane</keyword>
<name>A0A972G070_9GAMM</name>
<keyword evidence="3" id="KW-1185">Reference proteome</keyword>
<gene>
    <name evidence="2" type="ORF">HC757_06255</name>
</gene>
<feature type="transmembrane region" description="Helical" evidence="1">
    <location>
        <begin position="63"/>
        <end position="94"/>
    </location>
</feature>
<dbReference type="Proteomes" id="UP000737113">
    <property type="component" value="Unassembled WGS sequence"/>
</dbReference>
<protein>
    <recommendedName>
        <fullName evidence="4">DUF4870 domain-containing protein</fullName>
    </recommendedName>
</protein>
<evidence type="ECO:0000256" key="1">
    <source>
        <dbReference type="SAM" id="Phobius"/>
    </source>
</evidence>
<accession>A0A972G070</accession>